<evidence type="ECO:0000313" key="3">
    <source>
        <dbReference type="Proteomes" id="UP000179266"/>
    </source>
</evidence>
<proteinExistence type="predicted"/>
<gene>
    <name evidence="2" type="ORF">A2161_18915</name>
</gene>
<dbReference type="InterPro" id="IPR012902">
    <property type="entry name" value="N_methyl_site"/>
</dbReference>
<accession>A0A1F7RU81</accession>
<dbReference type="NCBIfam" id="TIGR02532">
    <property type="entry name" value="IV_pilin_GFxxxE"/>
    <property type="match status" value="1"/>
</dbReference>
<dbReference type="AlphaFoldDB" id="A0A1F7RU81"/>
<keyword evidence="1" id="KW-1133">Transmembrane helix</keyword>
<evidence type="ECO:0008006" key="4">
    <source>
        <dbReference type="Google" id="ProtNLM"/>
    </source>
</evidence>
<dbReference type="SUPFAM" id="SSF54523">
    <property type="entry name" value="Pili subunits"/>
    <property type="match status" value="1"/>
</dbReference>
<name>A0A1F7RU81_9BACT</name>
<feature type="transmembrane region" description="Helical" evidence="1">
    <location>
        <begin position="12"/>
        <end position="37"/>
    </location>
</feature>
<keyword evidence="1" id="KW-0472">Membrane</keyword>
<reference evidence="2 3" key="1">
    <citation type="journal article" date="2016" name="Nat. Commun.">
        <title>Thousands of microbial genomes shed light on interconnected biogeochemical processes in an aquifer system.</title>
        <authorList>
            <person name="Anantharaman K."/>
            <person name="Brown C.T."/>
            <person name="Hug L.A."/>
            <person name="Sharon I."/>
            <person name="Castelle C.J."/>
            <person name="Probst A.J."/>
            <person name="Thomas B.C."/>
            <person name="Singh A."/>
            <person name="Wilkins M.J."/>
            <person name="Karaoz U."/>
            <person name="Brodie E.L."/>
            <person name="Williams K.H."/>
            <person name="Hubbard S.S."/>
            <person name="Banfield J.F."/>
        </authorList>
    </citation>
    <scope>NUCLEOTIDE SEQUENCE [LARGE SCALE GENOMIC DNA]</scope>
</reference>
<comment type="caution">
    <text evidence="2">The sequence shown here is derived from an EMBL/GenBank/DDBJ whole genome shotgun (WGS) entry which is preliminary data.</text>
</comment>
<dbReference type="EMBL" id="MGDD01000196">
    <property type="protein sequence ID" value="OGL45073.1"/>
    <property type="molecule type" value="Genomic_DNA"/>
</dbReference>
<organism evidence="2 3">
    <name type="scientific">Candidatus Schekmanbacteria bacterium RBG_13_48_7</name>
    <dbReference type="NCBI Taxonomy" id="1817878"/>
    <lineage>
        <taxon>Bacteria</taxon>
        <taxon>Candidatus Schekmaniibacteriota</taxon>
    </lineage>
</organism>
<sequence length="257" mass="29306">MVLQKNKSGFTLIEILIAITILSVLVVILVSGLQVGVKSWEKGEERMGQSQSIRVIQDLIFQDIQSCYPFQLNIDKKRTLVFIGDSSEINFISAAKSFLTRTKEVGLREVSYYVDDDSGTEEEGLVMREAMVTGDVDVFSDDRGFIVELDPNVKKISFRYFIASDSLTSESSDTEEGKWLDKWDSMDTSMEVPIEVEGDDLQEQIQQYTQRYFPRAIEVTIEVEVKKGKFVELVTMPSLIIPVKTGQHFSNKLYRKR</sequence>
<dbReference type="Pfam" id="PF07963">
    <property type="entry name" value="N_methyl"/>
    <property type="match status" value="1"/>
</dbReference>
<evidence type="ECO:0000313" key="2">
    <source>
        <dbReference type="EMBL" id="OGL45073.1"/>
    </source>
</evidence>
<dbReference type="PROSITE" id="PS00409">
    <property type="entry name" value="PROKAR_NTER_METHYL"/>
    <property type="match status" value="1"/>
</dbReference>
<dbReference type="InterPro" id="IPR045584">
    <property type="entry name" value="Pilin-like"/>
</dbReference>
<protein>
    <recommendedName>
        <fullName evidence="4">Type II secretion system protein J</fullName>
    </recommendedName>
</protein>
<dbReference type="Proteomes" id="UP000179266">
    <property type="component" value="Unassembled WGS sequence"/>
</dbReference>
<evidence type="ECO:0000256" key="1">
    <source>
        <dbReference type="SAM" id="Phobius"/>
    </source>
</evidence>
<keyword evidence="1" id="KW-0812">Transmembrane</keyword>